<keyword evidence="3" id="KW-1185">Reference proteome</keyword>
<dbReference type="Ensembl" id="ENSHHUT00000018840.1">
    <property type="protein sequence ID" value="ENSHHUP00000018183.1"/>
    <property type="gene ID" value="ENSHHUG00000011337.1"/>
</dbReference>
<sequence length="116" mass="13057">KCFLLNSPVIPSLFQSIFEWCFHCFLRIKEWVEQMQQELVTLTDTASGVQNLIQKYFSVGSNDASQLVANAAGNIEKLLANRSRALKVFVSHLYLIHRIISLIGFIALIGFISLIG</sequence>
<feature type="transmembrane region" description="Helical" evidence="1">
    <location>
        <begin position="93"/>
        <end position="115"/>
    </location>
</feature>
<evidence type="ECO:0000313" key="3">
    <source>
        <dbReference type="Proteomes" id="UP000314982"/>
    </source>
</evidence>
<reference evidence="2" key="2">
    <citation type="submission" date="2025-08" db="UniProtKB">
        <authorList>
            <consortium name="Ensembl"/>
        </authorList>
    </citation>
    <scope>IDENTIFICATION</scope>
</reference>
<dbReference type="AlphaFoldDB" id="A0A4W5KLP3"/>
<accession>A0A4W5KLP3</accession>
<evidence type="ECO:0000256" key="1">
    <source>
        <dbReference type="SAM" id="Phobius"/>
    </source>
</evidence>
<name>A0A4W5KLP3_9TELE</name>
<dbReference type="GeneTree" id="ENSGT00940000155209"/>
<reference evidence="2" key="3">
    <citation type="submission" date="2025-09" db="UniProtKB">
        <authorList>
            <consortium name="Ensembl"/>
        </authorList>
    </citation>
    <scope>IDENTIFICATION</scope>
</reference>
<dbReference type="Proteomes" id="UP000314982">
    <property type="component" value="Unassembled WGS sequence"/>
</dbReference>
<organism evidence="2 3">
    <name type="scientific">Hucho hucho</name>
    <name type="common">huchen</name>
    <dbReference type="NCBI Taxonomy" id="62062"/>
    <lineage>
        <taxon>Eukaryota</taxon>
        <taxon>Metazoa</taxon>
        <taxon>Chordata</taxon>
        <taxon>Craniata</taxon>
        <taxon>Vertebrata</taxon>
        <taxon>Euteleostomi</taxon>
        <taxon>Actinopterygii</taxon>
        <taxon>Neopterygii</taxon>
        <taxon>Teleostei</taxon>
        <taxon>Protacanthopterygii</taxon>
        <taxon>Salmoniformes</taxon>
        <taxon>Salmonidae</taxon>
        <taxon>Salmoninae</taxon>
        <taxon>Hucho</taxon>
    </lineage>
</organism>
<evidence type="ECO:0000313" key="2">
    <source>
        <dbReference type="Ensembl" id="ENSHHUP00000018183.1"/>
    </source>
</evidence>
<proteinExistence type="predicted"/>
<keyword evidence="1" id="KW-0472">Membrane</keyword>
<reference evidence="3" key="1">
    <citation type="submission" date="2018-06" db="EMBL/GenBank/DDBJ databases">
        <title>Genome assembly of Danube salmon.</title>
        <authorList>
            <person name="Macqueen D.J."/>
            <person name="Gundappa M.K."/>
        </authorList>
    </citation>
    <scope>NUCLEOTIDE SEQUENCE [LARGE SCALE GENOMIC DNA]</scope>
</reference>
<keyword evidence="1" id="KW-1133">Transmembrane helix</keyword>
<protein>
    <submittedName>
        <fullName evidence="2">Uncharacterized protein</fullName>
    </submittedName>
</protein>
<keyword evidence="1" id="KW-0812">Transmembrane</keyword>